<accession>A0A5S9XIU4</accession>
<gene>
    <name evidence="2" type="ORF">AN1_LOCUS15147</name>
    <name evidence="1" type="ORF">C24_LOCUS15027</name>
</gene>
<name>A0A654FDV6_ARATH</name>
<protein>
    <submittedName>
        <fullName evidence="2">Uncharacterized protein</fullName>
    </submittedName>
</protein>
<dbReference type="AlphaFoldDB" id="A0A654FDV6"/>
<dbReference type="EMBL" id="CACSHJ010000089">
    <property type="protein sequence ID" value="CAA0384968.1"/>
    <property type="molecule type" value="Genomic_DNA"/>
</dbReference>
<dbReference type="Proteomes" id="UP000426265">
    <property type="component" value="Unassembled WGS sequence"/>
</dbReference>
<proteinExistence type="predicted"/>
<reference evidence="2 3" key="1">
    <citation type="submission" date="2019-11" db="EMBL/GenBank/DDBJ databases">
        <authorList>
            <person name="Jiao W.-B."/>
            <person name="Schneeberger K."/>
        </authorList>
    </citation>
    <scope>NUCLEOTIDE SEQUENCE [LARGE SCALE GENOMIC DNA]</scope>
    <source>
        <strain evidence="3">cv. An-1</strain>
        <strain evidence="4">cv. C24</strain>
    </source>
</reference>
<evidence type="ECO:0000313" key="1">
    <source>
        <dbReference type="EMBL" id="CAA0384968.1"/>
    </source>
</evidence>
<dbReference type="Proteomes" id="UP000434276">
    <property type="component" value="Unassembled WGS sequence"/>
</dbReference>
<dbReference type="EMBL" id="CACRSJ010000106">
    <property type="protein sequence ID" value="VYS59709.1"/>
    <property type="molecule type" value="Genomic_DNA"/>
</dbReference>
<organism evidence="2 3">
    <name type="scientific">Arabidopsis thaliana</name>
    <name type="common">Mouse-ear cress</name>
    <dbReference type="NCBI Taxonomy" id="3702"/>
    <lineage>
        <taxon>Eukaryota</taxon>
        <taxon>Viridiplantae</taxon>
        <taxon>Streptophyta</taxon>
        <taxon>Embryophyta</taxon>
        <taxon>Tracheophyta</taxon>
        <taxon>Spermatophyta</taxon>
        <taxon>Magnoliopsida</taxon>
        <taxon>eudicotyledons</taxon>
        <taxon>Gunneridae</taxon>
        <taxon>Pentapetalae</taxon>
        <taxon>rosids</taxon>
        <taxon>malvids</taxon>
        <taxon>Brassicales</taxon>
        <taxon>Brassicaceae</taxon>
        <taxon>Camelineae</taxon>
        <taxon>Arabidopsis</taxon>
    </lineage>
</organism>
<accession>A0A654FDV6</accession>
<evidence type="ECO:0000313" key="4">
    <source>
        <dbReference type="Proteomes" id="UP000434276"/>
    </source>
</evidence>
<evidence type="ECO:0000313" key="3">
    <source>
        <dbReference type="Proteomes" id="UP000426265"/>
    </source>
</evidence>
<sequence>MRSCVFSFLLAPEILKFVVKIDLLYFLLPISSKYVILLGSVFC</sequence>
<evidence type="ECO:0000313" key="2">
    <source>
        <dbReference type="EMBL" id="VYS59709.1"/>
    </source>
</evidence>